<dbReference type="GO" id="GO:0004553">
    <property type="term" value="F:hydrolase activity, hydrolyzing O-glycosyl compounds"/>
    <property type="evidence" value="ECO:0007669"/>
    <property type="project" value="InterPro"/>
</dbReference>
<dbReference type="SUPFAM" id="SSF53098">
    <property type="entry name" value="Ribonuclease H-like"/>
    <property type="match status" value="1"/>
</dbReference>
<dbReference type="SUPFAM" id="SSF51445">
    <property type="entry name" value="(Trans)glycosidases"/>
    <property type="match status" value="1"/>
</dbReference>
<dbReference type="Pfam" id="PF00665">
    <property type="entry name" value="rve"/>
    <property type="match status" value="1"/>
</dbReference>
<dbReference type="InterPro" id="IPR036397">
    <property type="entry name" value="RNaseH_sf"/>
</dbReference>
<dbReference type="InterPro" id="IPR001584">
    <property type="entry name" value="Integrase_cat-core"/>
</dbReference>
<dbReference type="GO" id="GO:0004190">
    <property type="term" value="F:aspartic-type endopeptidase activity"/>
    <property type="evidence" value="ECO:0007669"/>
    <property type="project" value="UniProtKB-KW"/>
</dbReference>
<feature type="compositionally biased region" description="Polar residues" evidence="5">
    <location>
        <begin position="725"/>
        <end position="734"/>
    </location>
</feature>
<protein>
    <recommendedName>
        <fullName evidence="10">Retrovirus-related Pol polyprotein from transposon TNT 1-94</fullName>
    </recommendedName>
</protein>
<feature type="region of interest" description="Disordered" evidence="5">
    <location>
        <begin position="1209"/>
        <end position="1232"/>
    </location>
</feature>
<evidence type="ECO:0000313" key="8">
    <source>
        <dbReference type="EMBL" id="KAK7573968.1"/>
    </source>
</evidence>
<evidence type="ECO:0000256" key="5">
    <source>
        <dbReference type="SAM" id="MobiDB-lite"/>
    </source>
</evidence>
<dbReference type="Gene3D" id="3.30.420.10">
    <property type="entry name" value="Ribonuclease H-like superfamily/Ribonuclease H"/>
    <property type="match status" value="1"/>
</dbReference>
<keyword evidence="9" id="KW-1185">Reference proteome</keyword>
<dbReference type="Proteomes" id="UP001367676">
    <property type="component" value="Unassembled WGS sequence"/>
</dbReference>
<name>A0AAN9T4Z6_9HEMI</name>
<dbReference type="Pfam" id="PF22936">
    <property type="entry name" value="Pol_BBD"/>
    <property type="match status" value="1"/>
</dbReference>
<reference evidence="8 9" key="1">
    <citation type="submission" date="2024-03" db="EMBL/GenBank/DDBJ databases">
        <title>Adaptation during the transition from Ophiocordyceps entomopathogen to insect associate is accompanied by gene loss and intensified selection.</title>
        <authorList>
            <person name="Ward C.M."/>
            <person name="Onetto C.A."/>
            <person name="Borneman A.R."/>
        </authorList>
    </citation>
    <scope>NUCLEOTIDE SEQUENCE [LARGE SCALE GENOMIC DNA]</scope>
    <source>
        <strain evidence="8">AWRI1</strain>
        <tissue evidence="8">Single Adult Female</tissue>
    </source>
</reference>
<evidence type="ECO:0000259" key="7">
    <source>
        <dbReference type="PROSITE" id="PS50994"/>
    </source>
</evidence>
<evidence type="ECO:0000256" key="3">
    <source>
        <dbReference type="ARBA" id="ARBA00023295"/>
    </source>
</evidence>
<keyword evidence="4" id="KW-0479">Metal-binding</keyword>
<dbReference type="Gene3D" id="2.60.40.1180">
    <property type="entry name" value="Golgi alpha-mannosidase II"/>
    <property type="match status" value="1"/>
</dbReference>
<dbReference type="Pfam" id="PF14223">
    <property type="entry name" value="Retrotran_gag_2"/>
    <property type="match status" value="1"/>
</dbReference>
<keyword evidence="1" id="KW-0064">Aspartyl protease</keyword>
<dbReference type="InterPro" id="IPR001878">
    <property type="entry name" value="Znf_CCHC"/>
</dbReference>
<keyword evidence="1" id="KW-0645">Protease</keyword>
<feature type="domain" description="CCHC-type" evidence="6">
    <location>
        <begin position="696"/>
        <end position="710"/>
    </location>
</feature>
<dbReference type="Pfam" id="PF25597">
    <property type="entry name" value="SH3_retrovirus"/>
    <property type="match status" value="1"/>
</dbReference>
<keyword evidence="4" id="KW-0862">Zinc</keyword>
<dbReference type="InterPro" id="IPR013780">
    <property type="entry name" value="Glyco_hydro_b"/>
</dbReference>
<dbReference type="GO" id="GO:0071897">
    <property type="term" value="P:DNA biosynthetic process"/>
    <property type="evidence" value="ECO:0007669"/>
    <property type="project" value="UniProtKB-ARBA"/>
</dbReference>
<proteinExistence type="predicted"/>
<dbReference type="PANTHER" id="PTHR43053">
    <property type="entry name" value="GLYCOSIDASE FAMILY 31"/>
    <property type="match status" value="1"/>
</dbReference>
<dbReference type="Pfam" id="PF13976">
    <property type="entry name" value="gag_pre-integrs"/>
    <property type="match status" value="1"/>
</dbReference>
<keyword evidence="4" id="KW-0863">Zinc-finger</keyword>
<keyword evidence="2" id="KW-0378">Hydrolase</keyword>
<accession>A0AAN9T4Z6</accession>
<dbReference type="InterPro" id="IPR043502">
    <property type="entry name" value="DNA/RNA_pol_sf"/>
</dbReference>
<feature type="region of interest" description="Disordered" evidence="5">
    <location>
        <begin position="715"/>
        <end position="739"/>
    </location>
</feature>
<dbReference type="PANTHER" id="PTHR43053:SF4">
    <property type="entry name" value="MYOGENESIS-REGULATING GLYCOSIDASE"/>
    <property type="match status" value="1"/>
</dbReference>
<feature type="domain" description="Integrase catalytic" evidence="7">
    <location>
        <begin position="949"/>
        <end position="1112"/>
    </location>
</feature>
<dbReference type="SUPFAM" id="SSF51011">
    <property type="entry name" value="Glycosyl hydrolase domain"/>
    <property type="match status" value="1"/>
</dbReference>
<dbReference type="GO" id="GO:0008270">
    <property type="term" value="F:zinc ion binding"/>
    <property type="evidence" value="ECO:0007669"/>
    <property type="project" value="UniProtKB-KW"/>
</dbReference>
<comment type="caution">
    <text evidence="8">The sequence shown here is derived from an EMBL/GenBank/DDBJ whole genome shotgun (WGS) entry which is preliminary data.</text>
</comment>
<dbReference type="InterPro" id="IPR017853">
    <property type="entry name" value="GH"/>
</dbReference>
<dbReference type="InterPro" id="IPR013103">
    <property type="entry name" value="RVT_2"/>
</dbReference>
<dbReference type="GO" id="GO:0005975">
    <property type="term" value="P:carbohydrate metabolic process"/>
    <property type="evidence" value="ECO:0007669"/>
    <property type="project" value="InterPro"/>
</dbReference>
<gene>
    <name evidence="8" type="ORF">V9T40_011159</name>
</gene>
<dbReference type="InterPro" id="IPR025724">
    <property type="entry name" value="GAG-pre-integrase_dom"/>
</dbReference>
<dbReference type="InterPro" id="IPR012337">
    <property type="entry name" value="RNaseH-like_sf"/>
</dbReference>
<dbReference type="InterPro" id="IPR050985">
    <property type="entry name" value="Alpha-glycosidase_related"/>
</dbReference>
<evidence type="ECO:0000256" key="4">
    <source>
        <dbReference type="PROSITE-ProRule" id="PRU00047"/>
    </source>
</evidence>
<dbReference type="Pfam" id="PF21365">
    <property type="entry name" value="Glyco_hydro_31_3rd"/>
    <property type="match status" value="1"/>
</dbReference>
<evidence type="ECO:0008006" key="10">
    <source>
        <dbReference type="Google" id="ProtNLM"/>
    </source>
</evidence>
<dbReference type="InterPro" id="IPR057670">
    <property type="entry name" value="SH3_retrovirus"/>
</dbReference>
<dbReference type="InterPro" id="IPR048395">
    <property type="entry name" value="Glyco_hydro_31_C"/>
</dbReference>
<dbReference type="Pfam" id="PF07727">
    <property type="entry name" value="RVT_2"/>
    <property type="match status" value="1"/>
</dbReference>
<dbReference type="PROSITE" id="PS50994">
    <property type="entry name" value="INTEGRASE"/>
    <property type="match status" value="1"/>
</dbReference>
<keyword evidence="3" id="KW-0326">Glycosidase</keyword>
<dbReference type="Gene3D" id="3.20.20.80">
    <property type="entry name" value="Glycosidases"/>
    <property type="match status" value="2"/>
</dbReference>
<dbReference type="GO" id="GO:0015074">
    <property type="term" value="P:DNA integration"/>
    <property type="evidence" value="ECO:0007669"/>
    <property type="project" value="InterPro"/>
</dbReference>
<dbReference type="EMBL" id="JBBCAQ010000037">
    <property type="protein sequence ID" value="KAK7573968.1"/>
    <property type="molecule type" value="Genomic_DNA"/>
</dbReference>
<dbReference type="GO" id="GO:0003676">
    <property type="term" value="F:nucleic acid binding"/>
    <property type="evidence" value="ECO:0007669"/>
    <property type="project" value="InterPro"/>
</dbReference>
<dbReference type="InterPro" id="IPR054722">
    <property type="entry name" value="PolX-like_BBD"/>
</dbReference>
<organism evidence="8 9">
    <name type="scientific">Parthenolecanium corni</name>
    <dbReference type="NCBI Taxonomy" id="536013"/>
    <lineage>
        <taxon>Eukaryota</taxon>
        <taxon>Metazoa</taxon>
        <taxon>Ecdysozoa</taxon>
        <taxon>Arthropoda</taxon>
        <taxon>Hexapoda</taxon>
        <taxon>Insecta</taxon>
        <taxon>Pterygota</taxon>
        <taxon>Neoptera</taxon>
        <taxon>Paraneoptera</taxon>
        <taxon>Hemiptera</taxon>
        <taxon>Sternorrhyncha</taxon>
        <taxon>Coccoidea</taxon>
        <taxon>Coccidae</taxon>
        <taxon>Parthenolecanium</taxon>
    </lineage>
</organism>
<dbReference type="PROSITE" id="PS50158">
    <property type="entry name" value="ZF_CCHC"/>
    <property type="match status" value="1"/>
</dbReference>
<evidence type="ECO:0000313" key="9">
    <source>
        <dbReference type="Proteomes" id="UP001367676"/>
    </source>
</evidence>
<dbReference type="GO" id="GO:0042575">
    <property type="term" value="C:DNA polymerase complex"/>
    <property type="evidence" value="ECO:0007669"/>
    <property type="project" value="UniProtKB-ARBA"/>
</dbReference>
<dbReference type="CDD" id="cd09272">
    <property type="entry name" value="RNase_HI_RT_Ty1"/>
    <property type="match status" value="1"/>
</dbReference>
<feature type="region of interest" description="Disordered" evidence="5">
    <location>
        <begin position="658"/>
        <end position="683"/>
    </location>
</feature>
<sequence>MATAPSKPEKMSRHPHSVQQFLLRHGRSEENNETSFINCSTTENQLCLNFTDGTSVTISSWKDECVSVNYSTRSNPDRLKLSFDFQDVHGYGGPLMNDRSVWPLRLNGFYKRRYMQIESDSNHRHYSQAVLEPYWLFSNGYYAYLYVDNNVYTYISSDSEDRFELTVENYGMFGRYPPLALNFALCKLNDAREAHEHAVSHFLGKPSRLPGTREVIQPVWTTLYSPYKLDDPVNQSTMINLAEKIIENGYGGKLVIGHKWEKYSGSFEPDTSQFPDFSELIKKLKNLNFTLALLVHPFVSESVELSEQEMGYLVQTNSWYGQFPGFTSIYDSGSYIDFKNPDALKWLQKRLMHHRRIYDIDSFQFESGFNKRVLWNTSISNQVENLIQENTNMLASLHVNIVTNVARGTQKYGFYLKMPLSDITSSDTYSSAILMRTVIPRLLHMNILGYSFTMPMIIGVSEFIMSSEIFIRWVQLNVFMPSMQFSIHRPPWYFGEKANGLYDVVVNDAPQPANRSDAWKRENFKAKAVLVENLDDSQLSYSEKPLAHDIWAALERTFERKSYLQLAYHCRRLYSLRYDGKGDLGSFFKEMEDIISEVRTSGLDFSEKHAVVTLFSALPGEFNSVIAAFGDMNSNSLTMDQVKGSLLDFDLKQKDTAVSGKSSGGGNTHNAFKAFSSGGGSEQHSSNGPCTRFPFKCNYCGQKGHKASSCFKKKRGQSKGVGSYKPSTEASNAEGSDPPEGSSINVAFIAEACASIKEGSSHAVTFALDSACTEHMVGDASLFRRWCALSPKQSVRLAEDSVTYAEKKGNLYPLTTNTGYVLKLDDVLYLPNFRRNLLSVRQLDRAGYTVNFKGGSVTVSDTNNVTVIQATSVGNMYLCDFNISFSESNAVMCDDIELMHERLGHLNEKSLLFLKKSGRINFSGKFTKVCDGCRFGKQTKLPHISSHTKVSEPLELVSSDVCCANLPSYCDNRYFVTFVDHFTNFVVIYVLKHKSDVFSVFREYEARTRNKFGRGIQRLRTDNGTEYVSEEFESYCAEKGIVCERTIPYTPQMNGKAERLNRTLVEKARCLLHQSGLEKTYWDEAIQCAAYQLNRCPNYENKIPAELWYGKDVDYSKLKKFGCLVHLLLPKQKRDKFDPVSRKCVMIGYASNGYRLLDPLTNKVVLGRDVRFDESRNYRDIVDVVHAGDAGEFSSQQSPEVHGEEVQSTFNSKHETADSLPTTVSRPVRNRKPPKRFEDYEVSALLCETYESEALSSQSEVEKWLVPKQEELNAMKKHAVWSLVPRHPNMNVIPTKWIVKEKDDGRLRARLVAMGCCEIEMYENVYSPVVNMFTVKLFLSYVISNSLHLHHMDVKNAFLHGELNYDVFIEQPPGFGTGRNLVCKLNKAIYGLKISPILWNKCINDFLVNELGFRRSEMDACFYSKFNGNNVTLILIYVDDILFASNNVNDLLETKSKLGNKFDMVDLKEVKQFLGINISHSNNVMTLSQEKYIEKLIRKFDQASFNVYTPIEKNLKLEVNENGAPNVKLPYRQLIGSLLYVSMATRPDICYSVNYFSKFQSSYTDEHYKYLLRILCYLKVSKQLKLTYRNNKLSGIETLQCFVDADWGNDIDRKSVSGYLIRFLGNPVVWATKKQHCISLSSTEAEYIALSTFVHHALNWVVELVSEFKVTVDFPILIYEDNVAVINILDTSFSTKRSKHIDIRCKYLKEVTNSEFIKLKYIKSVEQPADIFTKGLDRVANLTKKFVDLHAHYSPYIIQLMKENVKTGAPVNPPIWWISPNDSVALGCRAGTNSSEDDNGQSVCEEEFLLGDRILVAPVIKEGQKKRDVYLPAGFWRDGNSRRTFNGPIWVKDYPADLDTLPYFLRFWPDAFPTARPAARSELSNLKQMLAGKLARTLAARWRPDSRPVYRQFGFMCTSVRKLDFS</sequence>
<dbReference type="SUPFAM" id="SSF56672">
    <property type="entry name" value="DNA/RNA polymerases"/>
    <property type="match status" value="1"/>
</dbReference>
<evidence type="ECO:0000259" key="6">
    <source>
        <dbReference type="PROSITE" id="PS50158"/>
    </source>
</evidence>
<evidence type="ECO:0000256" key="2">
    <source>
        <dbReference type="ARBA" id="ARBA00022801"/>
    </source>
</evidence>
<evidence type="ECO:0000256" key="1">
    <source>
        <dbReference type="ARBA" id="ARBA00022750"/>
    </source>
</evidence>